<reference evidence="2 3" key="1">
    <citation type="submission" date="2020-03" db="EMBL/GenBank/DDBJ databases">
        <title>Whole genome shotgun sequence of Phytohabitans flavus NBRC 107702.</title>
        <authorList>
            <person name="Komaki H."/>
            <person name="Tamura T."/>
        </authorList>
    </citation>
    <scope>NUCLEOTIDE SEQUENCE [LARGE SCALE GENOMIC DNA]</scope>
    <source>
        <strain evidence="2 3">NBRC 107702</strain>
    </source>
</reference>
<gene>
    <name evidence="2" type="ORF">Pflav_000840</name>
</gene>
<dbReference type="AlphaFoldDB" id="A0A6F8XIN3"/>
<name>A0A6F8XIN3_9ACTN</name>
<evidence type="ECO:0000313" key="3">
    <source>
        <dbReference type="Proteomes" id="UP000502508"/>
    </source>
</evidence>
<protein>
    <submittedName>
        <fullName evidence="2">Uncharacterized protein</fullName>
    </submittedName>
</protein>
<evidence type="ECO:0000256" key="1">
    <source>
        <dbReference type="SAM" id="Phobius"/>
    </source>
</evidence>
<sequence length="224" mass="24776">MNPFPILFFIFVELPSMGTMLVHRAIMKANGQDTKPLNVWLYRLIGIGTLFLLLSLSFAIGGDAACLLLVLLIAGGLIALAARSKGATAGATQRIGPEALPGVLGDLSRRSLGDLKRTHGRPKDQFETDIHLRAADLMAALRLYQIAVDPRFTDYEIARQMTLDTPGTMMRVMDTYRRLSDTRERNVATEILRTYLPQSLAVTGNVYTLFAKQALREAHPSHRP</sequence>
<feature type="transmembrane region" description="Helical" evidence="1">
    <location>
        <begin position="6"/>
        <end position="27"/>
    </location>
</feature>
<dbReference type="Proteomes" id="UP000502508">
    <property type="component" value="Chromosome"/>
</dbReference>
<accession>A0A6F8XIN3</accession>
<organism evidence="2 3">
    <name type="scientific">Phytohabitans flavus</name>
    <dbReference type="NCBI Taxonomy" id="1076124"/>
    <lineage>
        <taxon>Bacteria</taxon>
        <taxon>Bacillati</taxon>
        <taxon>Actinomycetota</taxon>
        <taxon>Actinomycetes</taxon>
        <taxon>Micromonosporales</taxon>
        <taxon>Micromonosporaceae</taxon>
    </lineage>
</organism>
<keyword evidence="1" id="KW-0812">Transmembrane</keyword>
<keyword evidence="1" id="KW-1133">Transmembrane helix</keyword>
<keyword evidence="1" id="KW-0472">Membrane</keyword>
<feature type="transmembrane region" description="Helical" evidence="1">
    <location>
        <begin position="64"/>
        <end position="82"/>
    </location>
</feature>
<feature type="transmembrane region" description="Helical" evidence="1">
    <location>
        <begin position="39"/>
        <end position="58"/>
    </location>
</feature>
<evidence type="ECO:0000313" key="2">
    <source>
        <dbReference type="EMBL" id="BCB73674.1"/>
    </source>
</evidence>
<proteinExistence type="predicted"/>
<keyword evidence="3" id="KW-1185">Reference proteome</keyword>
<dbReference type="KEGG" id="pfla:Pflav_000840"/>
<reference evidence="2 3" key="2">
    <citation type="submission" date="2020-03" db="EMBL/GenBank/DDBJ databases">
        <authorList>
            <person name="Ichikawa N."/>
            <person name="Kimura A."/>
            <person name="Kitahashi Y."/>
            <person name="Uohara A."/>
        </authorList>
    </citation>
    <scope>NUCLEOTIDE SEQUENCE [LARGE SCALE GENOMIC DNA]</scope>
    <source>
        <strain evidence="2 3">NBRC 107702</strain>
    </source>
</reference>
<dbReference type="EMBL" id="AP022870">
    <property type="protein sequence ID" value="BCB73674.1"/>
    <property type="molecule type" value="Genomic_DNA"/>
</dbReference>